<name>R0M603_NOSB1</name>
<dbReference type="HOGENOM" id="CLU_2237331_0_0_1"/>
<reference evidence="1 2" key="1">
    <citation type="journal article" date="2013" name="BMC Genomics">
        <title>Comparative genomics of parasitic silkworm microsporidia reveal an association between genome expansion and host adaptation.</title>
        <authorList>
            <person name="Pan G."/>
            <person name="Xu J."/>
            <person name="Li T."/>
            <person name="Xia Q."/>
            <person name="Liu S.L."/>
            <person name="Zhang G."/>
            <person name="Li S."/>
            <person name="Li C."/>
            <person name="Liu H."/>
            <person name="Yang L."/>
            <person name="Liu T."/>
            <person name="Zhang X."/>
            <person name="Wu Z."/>
            <person name="Fan W."/>
            <person name="Dang X."/>
            <person name="Xiang H."/>
            <person name="Tao M."/>
            <person name="Li Y."/>
            <person name="Hu J."/>
            <person name="Li Z."/>
            <person name="Lin L."/>
            <person name="Luo J."/>
            <person name="Geng L."/>
            <person name="Wang L."/>
            <person name="Long M."/>
            <person name="Wan Y."/>
            <person name="He N."/>
            <person name="Zhang Z."/>
            <person name="Lu C."/>
            <person name="Keeling P.J."/>
            <person name="Wang J."/>
            <person name="Xiang Z."/>
            <person name="Zhou Z."/>
        </authorList>
    </citation>
    <scope>NUCLEOTIDE SEQUENCE [LARGE SCALE GENOMIC DNA]</scope>
    <source>
        <strain evidence="2">CQ1 / CVCC 102059</strain>
    </source>
</reference>
<evidence type="ECO:0000313" key="1">
    <source>
        <dbReference type="EMBL" id="EOB13389.1"/>
    </source>
</evidence>
<organism evidence="1 2">
    <name type="scientific">Nosema bombycis (strain CQ1 / CVCC 102059)</name>
    <name type="common">Microsporidian parasite</name>
    <name type="synonym">Pebrine of silkworm</name>
    <dbReference type="NCBI Taxonomy" id="578461"/>
    <lineage>
        <taxon>Eukaryota</taxon>
        <taxon>Fungi</taxon>
        <taxon>Fungi incertae sedis</taxon>
        <taxon>Microsporidia</taxon>
        <taxon>Nosematidae</taxon>
        <taxon>Nosema</taxon>
    </lineage>
</organism>
<dbReference type="VEuPathDB" id="MicrosporidiaDB:NBO_78g0015"/>
<dbReference type="EMBL" id="KB908986">
    <property type="protein sequence ID" value="EOB13389.1"/>
    <property type="molecule type" value="Genomic_DNA"/>
</dbReference>
<keyword evidence="2" id="KW-1185">Reference proteome</keyword>
<gene>
    <name evidence="1" type="ORF">NBO_78g0015</name>
</gene>
<proteinExistence type="predicted"/>
<accession>R0M603</accession>
<protein>
    <submittedName>
        <fullName evidence="1">Uncharacterized protein</fullName>
    </submittedName>
</protein>
<sequence>MDFKRTNDLNFKFKKIQELINLKGIFQHIEEKISLAPDESISCLLAPFQADISDTVTNLYLELFLYFEKDNQLLRNILDHIDEILGFNSEYFRSFWENLRMITNN</sequence>
<evidence type="ECO:0000313" key="2">
    <source>
        <dbReference type="Proteomes" id="UP000016927"/>
    </source>
</evidence>
<dbReference type="AlphaFoldDB" id="R0M603"/>
<dbReference type="Proteomes" id="UP000016927">
    <property type="component" value="Unassembled WGS sequence"/>
</dbReference>